<dbReference type="InterPro" id="IPR005199">
    <property type="entry name" value="Glyco_hydro_79"/>
</dbReference>
<dbReference type="InterPro" id="IPR017853">
    <property type="entry name" value="GH"/>
</dbReference>
<dbReference type="GO" id="GO:0016020">
    <property type="term" value="C:membrane"/>
    <property type="evidence" value="ECO:0007669"/>
    <property type="project" value="InterPro"/>
</dbReference>
<dbReference type="Gene3D" id="3.20.20.80">
    <property type="entry name" value="Glycosidases"/>
    <property type="match status" value="1"/>
</dbReference>
<evidence type="ECO:0000313" key="2">
    <source>
        <dbReference type="Proteomes" id="UP000253506"/>
    </source>
</evidence>
<dbReference type="AlphaFoldDB" id="A0A368ZXF1"/>
<proteinExistence type="predicted"/>
<dbReference type="EMBL" id="QPJQ01000021">
    <property type="protein sequence ID" value="RCX00517.1"/>
    <property type="molecule type" value="Genomic_DNA"/>
</dbReference>
<sequence>MVHVKHHKNVTLLSQSSKTFYEGYELLFYSRLQRRHNIHQNKSLLVNLNSTTPITTIDPRYLSFSIDISVLAGGFWWEGSEGTQRGLGTQRVPPLDLNQEKLNLLVKGLGSAYVRVGGSEADNVTYFTSKNMNSEASPNALLLTRDMWHQLHDFCQRNALALMFTMKYGLFERRQQGNWQASEVKALLEYSQEHGQNIDICELGNELNAYWAFHGLTSQPSARNLAKDYDTFIRCVRQCSPNSKVAGPGSAFWPRIGEAIKPLSNISAPFLSYLEEPLDIVDWHYYPFQSSRSPVKTRAATIKNILSPSSLMDYERYSRQLEKLRDQYQPRAQLWTGETGSAQCGGQAKLSDRFVSCFWWADQLGRGAKIGQKVMIRQSLIGGDYALINRQTLKPNPDYWVSWLWGKLMGEQVFDVHSNDPFVQIYCHSAKKVGKCTLLIINMSANPKILHCNGFGAKKKRFEITADSLTSKKIRINGLKPKFRNGKVKLSDFPKLSKLNLVSPYSINFWCFTV</sequence>
<dbReference type="Proteomes" id="UP000253506">
    <property type="component" value="Unassembled WGS sequence"/>
</dbReference>
<dbReference type="GO" id="GO:0031012">
    <property type="term" value="C:extracellular matrix"/>
    <property type="evidence" value="ECO:0007669"/>
    <property type="project" value="TreeGrafter"/>
</dbReference>
<comment type="caution">
    <text evidence="1">The sequence shown here is derived from an EMBL/GenBank/DDBJ whole genome shotgun (WGS) entry which is preliminary data.</text>
</comment>
<evidence type="ECO:0000313" key="1">
    <source>
        <dbReference type="EMBL" id="RCX00517.1"/>
    </source>
</evidence>
<reference evidence="1 2" key="1">
    <citation type="submission" date="2018-07" db="EMBL/GenBank/DDBJ databases">
        <title>Genomic Encyclopedia of Type Strains, Phase III (KMG-III): the genomes of soil and plant-associated and newly described type strains.</title>
        <authorList>
            <person name="Whitman W."/>
        </authorList>
    </citation>
    <scope>NUCLEOTIDE SEQUENCE [LARGE SCALE GENOMIC DNA]</scope>
    <source>
        <strain evidence="1 2">CECT 7731</strain>
    </source>
</reference>
<dbReference type="Pfam" id="PF03662">
    <property type="entry name" value="Glyco_hydro_79n"/>
    <property type="match status" value="1"/>
</dbReference>
<name>A0A368ZXF1_9GAMM</name>
<accession>A0A368ZXF1</accession>
<dbReference type="SUPFAM" id="SSF51445">
    <property type="entry name" value="(Trans)glycosidases"/>
    <property type="match status" value="1"/>
</dbReference>
<dbReference type="GO" id="GO:0005615">
    <property type="term" value="C:extracellular space"/>
    <property type="evidence" value="ECO:0007669"/>
    <property type="project" value="TreeGrafter"/>
</dbReference>
<dbReference type="PANTHER" id="PTHR46145:SF4">
    <property type="entry name" value="HEPARANASE"/>
    <property type="match status" value="1"/>
</dbReference>
<dbReference type="PANTHER" id="PTHR46145">
    <property type="entry name" value="HEPARANASE"/>
    <property type="match status" value="1"/>
</dbReference>
<gene>
    <name evidence="1" type="ORF">DFP77_12116</name>
</gene>
<organism evidence="1 2">
    <name type="scientific">Marinomonas foliarum</name>
    <dbReference type="NCBI Taxonomy" id="491950"/>
    <lineage>
        <taxon>Bacteria</taxon>
        <taxon>Pseudomonadati</taxon>
        <taxon>Pseudomonadota</taxon>
        <taxon>Gammaproteobacteria</taxon>
        <taxon>Oceanospirillales</taxon>
        <taxon>Oceanospirillaceae</taxon>
        <taxon>Marinomonas</taxon>
    </lineage>
</organism>
<dbReference type="GO" id="GO:0016798">
    <property type="term" value="F:hydrolase activity, acting on glycosyl bonds"/>
    <property type="evidence" value="ECO:0007669"/>
    <property type="project" value="InterPro"/>
</dbReference>
<protein>
    <submittedName>
        <fullName evidence="1">Glycosyl hydrolase family 79</fullName>
    </submittedName>
</protein>
<keyword evidence="1" id="KW-0378">Hydrolase</keyword>